<organism evidence="1 2">
    <name type="scientific">Anoxynatronum buryatiense</name>
    <dbReference type="NCBI Taxonomy" id="489973"/>
    <lineage>
        <taxon>Bacteria</taxon>
        <taxon>Bacillati</taxon>
        <taxon>Bacillota</taxon>
        <taxon>Clostridia</taxon>
        <taxon>Eubacteriales</taxon>
        <taxon>Clostridiaceae</taxon>
        <taxon>Anoxynatronum</taxon>
    </lineage>
</organism>
<reference evidence="1" key="1">
    <citation type="submission" date="2017-05" db="EMBL/GenBank/DDBJ databases">
        <authorList>
            <person name="Varghese N."/>
            <person name="Submissions S."/>
        </authorList>
    </citation>
    <scope>NUCLEOTIDE SEQUENCE</scope>
    <source>
        <strain evidence="1">Su22</strain>
    </source>
</reference>
<evidence type="ECO:0000313" key="2">
    <source>
        <dbReference type="Proteomes" id="UP001158066"/>
    </source>
</evidence>
<dbReference type="AlphaFoldDB" id="A0AA45WSQ2"/>
<dbReference type="EMBL" id="FXUF01000001">
    <property type="protein sequence ID" value="SMP38273.1"/>
    <property type="molecule type" value="Genomic_DNA"/>
</dbReference>
<name>A0AA45WSQ2_9CLOT</name>
<proteinExistence type="predicted"/>
<dbReference type="Proteomes" id="UP001158066">
    <property type="component" value="Unassembled WGS sequence"/>
</dbReference>
<gene>
    <name evidence="1" type="ORF">SAMN06296020_10173</name>
</gene>
<protein>
    <submittedName>
        <fullName evidence="1">Uncharacterized protein</fullName>
    </submittedName>
</protein>
<accession>A0AA45WSQ2</accession>
<sequence length="101" mass="11607">MFGFLKLGGAPPAAYNYYRGTSNQEERTILEDLYNVYDKSVKLVEHDFKELRKHLLKNGSSIDSLPDERSYILGGTYEKLKEYGKNKGYPEALISLFDQGY</sequence>
<evidence type="ECO:0000313" key="1">
    <source>
        <dbReference type="EMBL" id="SMP38273.1"/>
    </source>
</evidence>
<dbReference type="RefSeq" id="WP_283407438.1">
    <property type="nucleotide sequence ID" value="NZ_FXUF01000001.1"/>
</dbReference>
<comment type="caution">
    <text evidence="1">The sequence shown here is derived from an EMBL/GenBank/DDBJ whole genome shotgun (WGS) entry which is preliminary data.</text>
</comment>
<keyword evidence="2" id="KW-1185">Reference proteome</keyword>